<evidence type="ECO:0000313" key="1">
    <source>
        <dbReference type="EMBL" id="KMQ70309.1"/>
    </source>
</evidence>
<name>A0A0J7IWX2_9FLAO</name>
<evidence type="ECO:0000313" key="2">
    <source>
        <dbReference type="Proteomes" id="UP000035900"/>
    </source>
</evidence>
<dbReference type="AlphaFoldDB" id="A0A0J7IWX2"/>
<dbReference type="PATRIC" id="fig|1304281.5.peg.2776"/>
<dbReference type="RefSeq" id="WP_048500459.1">
    <property type="nucleotide sequence ID" value="NZ_LFNG01000022.1"/>
</dbReference>
<accession>A0A0J7IWX2</accession>
<protein>
    <submittedName>
        <fullName evidence="1">Uncharacterized protein</fullName>
    </submittedName>
</protein>
<sequence length="167" mass="18197">MKDKYAQLKDNLRKIVAANPNLPITGKVTEVDDDTCSVLLPGGLEIPGVLLKATQDGEDNLLIIPKIGSTVLMLSTDGTIGNMTVIKCDVAEKIIFNENGLEVEIDSETKKIKVQNEQTSLKDLFSQLTDILKTLKVFTPVGPSGTPLPDTIAKIIQFETDFKTILK</sequence>
<keyword evidence="2" id="KW-1185">Reference proteome</keyword>
<proteinExistence type="predicted"/>
<dbReference type="STRING" id="1304281.ACM44_12880"/>
<comment type="caution">
    <text evidence="1">The sequence shown here is derived from an EMBL/GenBank/DDBJ whole genome shotgun (WGS) entry which is preliminary data.</text>
</comment>
<organism evidence="1 2">
    <name type="scientific">Chryseobacterium koreense CCUG 49689</name>
    <dbReference type="NCBI Taxonomy" id="1304281"/>
    <lineage>
        <taxon>Bacteria</taxon>
        <taxon>Pseudomonadati</taxon>
        <taxon>Bacteroidota</taxon>
        <taxon>Flavobacteriia</taxon>
        <taxon>Flavobacteriales</taxon>
        <taxon>Weeksellaceae</taxon>
        <taxon>Chryseobacterium group</taxon>
        <taxon>Chryseobacterium</taxon>
    </lineage>
</organism>
<reference evidence="1 2" key="1">
    <citation type="journal article" date="2004" name="Int. J. Syst. Evol. Microbiol.">
        <title>Kaistella koreensis gen. nov., sp. nov., a novel member of the Chryseobacterium-Bergeyella-Riemerella branch.</title>
        <authorList>
            <person name="Kim M.K."/>
            <person name="Im W.T."/>
            <person name="Shin Y.K."/>
            <person name="Lim J.H."/>
            <person name="Kim S.H."/>
            <person name="Lee B.C."/>
            <person name="Park M.Y."/>
            <person name="Lee K.Y."/>
            <person name="Lee S.T."/>
        </authorList>
    </citation>
    <scope>NUCLEOTIDE SEQUENCE [LARGE SCALE GENOMIC DNA]</scope>
    <source>
        <strain evidence="1 2">CCUG 49689</strain>
    </source>
</reference>
<gene>
    <name evidence="1" type="ORF">ACM44_12880</name>
</gene>
<dbReference type="Proteomes" id="UP000035900">
    <property type="component" value="Unassembled WGS sequence"/>
</dbReference>
<dbReference type="EMBL" id="LFNG01000022">
    <property type="protein sequence ID" value="KMQ70309.1"/>
    <property type="molecule type" value="Genomic_DNA"/>
</dbReference>